<dbReference type="PROSITE" id="PS00059">
    <property type="entry name" value="ADH_ZINC"/>
    <property type="match status" value="1"/>
</dbReference>
<dbReference type="Proteomes" id="UP000002640">
    <property type="component" value="Unassembled WGS sequence"/>
</dbReference>
<dbReference type="RefSeq" id="XP_009518758.1">
    <property type="nucleotide sequence ID" value="XM_009520463.1"/>
</dbReference>
<comment type="similarity">
    <text evidence="2 6">Belongs to the zinc-containing alcohol dehydrogenase family.</text>
</comment>
<keyword evidence="4 6" id="KW-0862">Zinc</keyword>
<dbReference type="OMA" id="HEQGMFR"/>
<name>G4YRK5_PHYSP</name>
<dbReference type="PANTHER" id="PTHR43161:SF9">
    <property type="entry name" value="SORBITOL DEHYDROGENASE"/>
    <property type="match status" value="1"/>
</dbReference>
<protein>
    <recommendedName>
        <fullName evidence="7">Enoyl reductase (ER) domain-containing protein</fullName>
    </recommendedName>
</protein>
<proteinExistence type="inferred from homology"/>
<accession>G4YRK5</accession>
<dbReference type="CDD" id="cd05285">
    <property type="entry name" value="sorbitol_DH"/>
    <property type="match status" value="1"/>
</dbReference>
<dbReference type="GeneID" id="20643319"/>
<keyword evidence="9" id="KW-1185">Reference proteome</keyword>
<dbReference type="InterPro" id="IPR013149">
    <property type="entry name" value="ADH-like_C"/>
</dbReference>
<dbReference type="EMBL" id="JH159152">
    <property type="protein sequence ID" value="EGZ23470.1"/>
    <property type="molecule type" value="Genomic_DNA"/>
</dbReference>
<dbReference type="Pfam" id="PF00107">
    <property type="entry name" value="ADH_zinc_N"/>
    <property type="match status" value="1"/>
</dbReference>
<evidence type="ECO:0000313" key="8">
    <source>
        <dbReference type="EMBL" id="EGZ23470.1"/>
    </source>
</evidence>
<dbReference type="KEGG" id="psoj:PHYSODRAFT_310790"/>
<keyword evidence="3 6" id="KW-0479">Metal-binding</keyword>
<gene>
    <name evidence="8" type="ORF">PHYSODRAFT_310790</name>
</gene>
<dbReference type="GO" id="GO:0008270">
    <property type="term" value="F:zinc ion binding"/>
    <property type="evidence" value="ECO:0007669"/>
    <property type="project" value="InterPro"/>
</dbReference>
<reference evidence="8 9" key="1">
    <citation type="journal article" date="2006" name="Science">
        <title>Phytophthora genome sequences uncover evolutionary origins and mechanisms of pathogenesis.</title>
        <authorList>
            <person name="Tyler B.M."/>
            <person name="Tripathy S."/>
            <person name="Zhang X."/>
            <person name="Dehal P."/>
            <person name="Jiang R.H."/>
            <person name="Aerts A."/>
            <person name="Arredondo F.D."/>
            <person name="Baxter L."/>
            <person name="Bensasson D."/>
            <person name="Beynon J.L."/>
            <person name="Chapman J."/>
            <person name="Damasceno C.M."/>
            <person name="Dorrance A.E."/>
            <person name="Dou D."/>
            <person name="Dickerman A.W."/>
            <person name="Dubchak I.L."/>
            <person name="Garbelotto M."/>
            <person name="Gijzen M."/>
            <person name="Gordon S.G."/>
            <person name="Govers F."/>
            <person name="Grunwald N.J."/>
            <person name="Huang W."/>
            <person name="Ivors K.L."/>
            <person name="Jones R.W."/>
            <person name="Kamoun S."/>
            <person name="Krampis K."/>
            <person name="Lamour K.H."/>
            <person name="Lee M.K."/>
            <person name="McDonald W.H."/>
            <person name="Medina M."/>
            <person name="Meijer H.J."/>
            <person name="Nordberg E.K."/>
            <person name="Maclean D.J."/>
            <person name="Ospina-Giraldo M.D."/>
            <person name="Morris P.F."/>
            <person name="Phuntumart V."/>
            <person name="Putnam N.H."/>
            <person name="Rash S."/>
            <person name="Rose J.K."/>
            <person name="Sakihama Y."/>
            <person name="Salamov A.A."/>
            <person name="Savidor A."/>
            <person name="Scheuring C.F."/>
            <person name="Smith B.M."/>
            <person name="Sobral B.W."/>
            <person name="Terry A."/>
            <person name="Torto-Alalibo T.A."/>
            <person name="Win J."/>
            <person name="Xu Z."/>
            <person name="Zhang H."/>
            <person name="Grigoriev I.V."/>
            <person name="Rokhsar D.S."/>
            <person name="Boore J.L."/>
        </authorList>
    </citation>
    <scope>NUCLEOTIDE SEQUENCE [LARGE SCALE GENOMIC DNA]</scope>
    <source>
        <strain evidence="8 9">P6497</strain>
    </source>
</reference>
<dbReference type="STRING" id="1094619.G4YRK5"/>
<feature type="domain" description="Enoyl reductase (ER)" evidence="7">
    <location>
        <begin position="11"/>
        <end position="312"/>
    </location>
</feature>
<dbReference type="Pfam" id="PF08240">
    <property type="entry name" value="ADH_N"/>
    <property type="match status" value="1"/>
</dbReference>
<dbReference type="PANTHER" id="PTHR43161">
    <property type="entry name" value="SORBITOL DEHYDROGENASE"/>
    <property type="match status" value="1"/>
</dbReference>
<evidence type="ECO:0000256" key="5">
    <source>
        <dbReference type="ARBA" id="ARBA00023002"/>
    </source>
</evidence>
<dbReference type="SMR" id="G4YRK5"/>
<dbReference type="AlphaFoldDB" id="G4YRK5"/>
<dbReference type="InterPro" id="IPR013154">
    <property type="entry name" value="ADH-like_N"/>
</dbReference>
<organism evidence="8 9">
    <name type="scientific">Phytophthora sojae (strain P6497)</name>
    <name type="common">Soybean stem and root rot agent</name>
    <name type="synonym">Phytophthora megasperma f. sp. glycines</name>
    <dbReference type="NCBI Taxonomy" id="1094619"/>
    <lineage>
        <taxon>Eukaryota</taxon>
        <taxon>Sar</taxon>
        <taxon>Stramenopiles</taxon>
        <taxon>Oomycota</taxon>
        <taxon>Peronosporomycetes</taxon>
        <taxon>Peronosporales</taxon>
        <taxon>Peronosporaceae</taxon>
        <taxon>Phytophthora</taxon>
    </lineage>
</organism>
<comment type="cofactor">
    <cofactor evidence="1 6">
        <name>Zn(2+)</name>
        <dbReference type="ChEBI" id="CHEBI:29105"/>
    </cofactor>
</comment>
<dbReference type="GO" id="GO:0006062">
    <property type="term" value="P:sorbitol catabolic process"/>
    <property type="evidence" value="ECO:0007669"/>
    <property type="project" value="TreeGrafter"/>
</dbReference>
<dbReference type="SUPFAM" id="SSF50129">
    <property type="entry name" value="GroES-like"/>
    <property type="match status" value="1"/>
</dbReference>
<evidence type="ECO:0000256" key="2">
    <source>
        <dbReference type="ARBA" id="ARBA00008072"/>
    </source>
</evidence>
<evidence type="ECO:0000256" key="6">
    <source>
        <dbReference type="RuleBase" id="RU361277"/>
    </source>
</evidence>
<sequence>MASMSAHEYLEQNLSFVLEKVGVVTYEDRPVDVHYYTHSRIGQFVVEKSMVLGHESAGVVHAVGSAVKSLKPGDQVAMEPGIPCRRCVRCLEGRYNLCPGMAFAATPPIDGTLAKFYVIPEDFCYKLPPHVSMQEGALLEPTAVAVHFCRLANVRPGNIVVVFDVNEARLAFAKEHAATQVFQSKSSLTPEETAKEIIAECGLGEGADVVIDASRAEPCIQTAVYIARNGGSYTQGGMGKTDVMFPIGILCGKELHVTGSFRYSAGDYRLALDMIASGKLSVKELISKTVPFEEAKEAFENVKRGNGIKWLIEGPKN</sequence>
<dbReference type="InParanoid" id="G4YRK5"/>
<dbReference type="InterPro" id="IPR011032">
    <property type="entry name" value="GroES-like_sf"/>
</dbReference>
<dbReference type="Gene3D" id="3.90.180.10">
    <property type="entry name" value="Medium-chain alcohol dehydrogenases, catalytic domain"/>
    <property type="match status" value="2"/>
</dbReference>
<dbReference type="InterPro" id="IPR002328">
    <property type="entry name" value="ADH_Zn_CS"/>
</dbReference>
<dbReference type="SMART" id="SM00829">
    <property type="entry name" value="PKS_ER"/>
    <property type="match status" value="1"/>
</dbReference>
<evidence type="ECO:0000313" key="9">
    <source>
        <dbReference type="Proteomes" id="UP000002640"/>
    </source>
</evidence>
<evidence type="ECO:0000256" key="4">
    <source>
        <dbReference type="ARBA" id="ARBA00022833"/>
    </source>
</evidence>
<evidence type="ECO:0000256" key="3">
    <source>
        <dbReference type="ARBA" id="ARBA00022723"/>
    </source>
</evidence>
<dbReference type="InterPro" id="IPR036291">
    <property type="entry name" value="NAD(P)-bd_dom_sf"/>
</dbReference>
<dbReference type="Gene3D" id="3.40.50.720">
    <property type="entry name" value="NAD(P)-binding Rossmann-like Domain"/>
    <property type="match status" value="2"/>
</dbReference>
<evidence type="ECO:0000259" key="7">
    <source>
        <dbReference type="SMART" id="SM00829"/>
    </source>
</evidence>
<dbReference type="SUPFAM" id="SSF51735">
    <property type="entry name" value="NAD(P)-binding Rossmann-fold domains"/>
    <property type="match status" value="1"/>
</dbReference>
<evidence type="ECO:0000256" key="1">
    <source>
        <dbReference type="ARBA" id="ARBA00001947"/>
    </source>
</evidence>
<dbReference type="InterPro" id="IPR045306">
    <property type="entry name" value="SDH-like"/>
</dbReference>
<dbReference type="GO" id="GO:0003939">
    <property type="term" value="F:L-iditol 2-dehydrogenase (NAD+) activity"/>
    <property type="evidence" value="ECO:0007669"/>
    <property type="project" value="TreeGrafter"/>
</dbReference>
<dbReference type="InterPro" id="IPR020843">
    <property type="entry name" value="ER"/>
</dbReference>
<keyword evidence="5" id="KW-0560">Oxidoreductase</keyword>